<dbReference type="PANTHER" id="PTHR45979">
    <property type="entry name" value="PAP/OAS1 SUBSTRATE-BINDING DOMAIN SUPERFAMILY"/>
    <property type="match status" value="1"/>
</dbReference>
<reference evidence="4" key="1">
    <citation type="journal article" date="2019" name="Nat. Commun.">
        <title>Expansion of phycobilisome linker gene families in mesophilic red algae.</title>
        <authorList>
            <person name="Lee J."/>
            <person name="Kim D."/>
            <person name="Bhattacharya D."/>
            <person name="Yoon H.S."/>
        </authorList>
    </citation>
    <scope>NUCLEOTIDE SEQUENCE [LARGE SCALE GENOMIC DNA]</scope>
    <source>
        <strain evidence="4">CCMP 1328</strain>
    </source>
</reference>
<evidence type="ECO:0000313" key="3">
    <source>
        <dbReference type="EMBL" id="KAA8498978.1"/>
    </source>
</evidence>
<dbReference type="PANTHER" id="PTHR45979:SF30">
    <property type="entry name" value="NUCLEOTIDYLTRANSFERASE"/>
    <property type="match status" value="1"/>
</dbReference>
<protein>
    <recommendedName>
        <fullName evidence="2">PAP/OAS1 substrate-binding-related domain-containing protein</fullName>
    </recommendedName>
</protein>
<accession>A0A5J4Z6Y9</accession>
<dbReference type="AlphaFoldDB" id="A0A5J4Z6Y9"/>
<keyword evidence="4" id="KW-1185">Reference proteome</keyword>
<proteinExistence type="predicted"/>
<gene>
    <name evidence="3" type="ORF">FVE85_6563</name>
</gene>
<evidence type="ECO:0000259" key="2">
    <source>
        <dbReference type="Pfam" id="PF26180"/>
    </source>
</evidence>
<evidence type="ECO:0000313" key="4">
    <source>
        <dbReference type="Proteomes" id="UP000324585"/>
    </source>
</evidence>
<name>A0A5J4Z6Y9_PORPP</name>
<sequence length="632" mass="68476">MDAQNLSWCVRLMSCLCESVVLGKVRSPHDSSSACSCAGSSSTCAHGGGPMTEDGKLRDGKQQQQHQLRIKERDALSVSGVTFRHREAGSSPCVTFRGPEKLRVRVSLNQVNSMNFAFFMDEFDQLVGKRNLVKRSLTVILAWCMYGARILEENFFDDAPASIQSYISSQEVLGSSSGWAAASEECAPQSPAQLHDGLSVKAVEIMVIYLFNAYHAVMHTPCDALLRFLAFYSRIDWLVWGISIHGPLKLKDGSIASVSGLGSNTSVASLADDLLITPSFLNAFYVTRTSDAGGSSDAHHAAFETQAQAPSGSSPQLAFVSASFPASRAIVSGSMNVFDPLDGASNVNRWMNKKSIPVIARGFQKGVKAGEKFCASPSQASLRELFGSAVERHLSVWQTEVSNLGLLLEKSFNSPVPDTLALNLPNALAGRHYQRASPSEAALYPREYLVCTGALAYFPNQNPFLADSTALRNNLEYVRLYVHSQVSELGLLAFLTQILAENGCLLIGEIGQYLRSTFGRQDWGAVLKERFGGLKRFLLKHSDLFFVDSDHPLNPHIYLRQYPNGPALVQSSVPVPVGSTTLPALATGGPGGWPADGNALIHGGHDGATTADTRISASDRKKEKRRASRARK</sequence>
<dbReference type="OrthoDB" id="3940at2759"/>
<feature type="compositionally biased region" description="Basic residues" evidence="1">
    <location>
        <begin position="622"/>
        <end position="632"/>
    </location>
</feature>
<evidence type="ECO:0000256" key="1">
    <source>
        <dbReference type="SAM" id="MobiDB-lite"/>
    </source>
</evidence>
<dbReference type="Pfam" id="PF26180">
    <property type="entry name" value="PAP-OAS1"/>
    <property type="match status" value="1"/>
</dbReference>
<dbReference type="InterPro" id="IPR058920">
    <property type="entry name" value="PAP-OAS1-bd-rel"/>
</dbReference>
<feature type="domain" description="PAP/OAS1 substrate-binding-related" evidence="2">
    <location>
        <begin position="195"/>
        <end position="285"/>
    </location>
</feature>
<feature type="region of interest" description="Disordered" evidence="1">
    <location>
        <begin position="43"/>
        <end position="64"/>
    </location>
</feature>
<dbReference type="EMBL" id="VRMN01000001">
    <property type="protein sequence ID" value="KAA8498978.1"/>
    <property type="molecule type" value="Genomic_DNA"/>
</dbReference>
<dbReference type="InterPro" id="IPR058921">
    <property type="entry name" value="PAP/OAS1-rel"/>
</dbReference>
<dbReference type="Proteomes" id="UP000324585">
    <property type="component" value="Unassembled WGS sequence"/>
</dbReference>
<comment type="caution">
    <text evidence="3">The sequence shown here is derived from an EMBL/GenBank/DDBJ whole genome shotgun (WGS) entry which is preliminary data.</text>
</comment>
<organism evidence="3 4">
    <name type="scientific">Porphyridium purpureum</name>
    <name type="common">Red alga</name>
    <name type="synonym">Porphyridium cruentum</name>
    <dbReference type="NCBI Taxonomy" id="35688"/>
    <lineage>
        <taxon>Eukaryota</taxon>
        <taxon>Rhodophyta</taxon>
        <taxon>Bangiophyceae</taxon>
        <taxon>Porphyridiales</taxon>
        <taxon>Porphyridiaceae</taxon>
        <taxon>Porphyridium</taxon>
    </lineage>
</organism>
<feature type="region of interest" description="Disordered" evidence="1">
    <location>
        <begin position="586"/>
        <end position="632"/>
    </location>
</feature>